<dbReference type="SUPFAM" id="SSF51735">
    <property type="entry name" value="NAD(P)-binding Rossmann-fold domains"/>
    <property type="match status" value="1"/>
</dbReference>
<name>A0A9P7VUN7_9AGAR</name>
<keyword evidence="3" id="KW-1185">Reference proteome</keyword>
<dbReference type="Gene3D" id="3.40.50.720">
    <property type="entry name" value="NAD(P)-binding Rossmann-like Domain"/>
    <property type="match status" value="1"/>
</dbReference>
<dbReference type="PANTHER" id="PTHR42760:SF121">
    <property type="entry name" value="3-OXOACYL-(ACYL-CARRIER-PROTEIN) REDUCTASE"/>
    <property type="match status" value="1"/>
</dbReference>
<dbReference type="InterPro" id="IPR002347">
    <property type="entry name" value="SDR_fam"/>
</dbReference>
<evidence type="ECO:0000313" key="2">
    <source>
        <dbReference type="EMBL" id="KAG7447040.1"/>
    </source>
</evidence>
<dbReference type="EMBL" id="MU250533">
    <property type="protein sequence ID" value="KAG7447040.1"/>
    <property type="molecule type" value="Genomic_DNA"/>
</dbReference>
<dbReference type="Proteomes" id="UP000812287">
    <property type="component" value="Unassembled WGS sequence"/>
</dbReference>
<dbReference type="GO" id="GO:0048038">
    <property type="term" value="F:quinone binding"/>
    <property type="evidence" value="ECO:0007669"/>
    <property type="project" value="TreeGrafter"/>
</dbReference>
<evidence type="ECO:0000313" key="3">
    <source>
        <dbReference type="Proteomes" id="UP000812287"/>
    </source>
</evidence>
<evidence type="ECO:0000256" key="1">
    <source>
        <dbReference type="ARBA" id="ARBA00006484"/>
    </source>
</evidence>
<sequence length="255" mass="27611">MAVALVTNSTQGTARAIALRLADDGFDVAVNDLPLRAADLEALVCEISLKGRKSCAVPGDASSEADVQEMISSTVEELGSVDVMVANAGVCMTRSILSTSSEEWDRIAAINSRETFLFHKYAAKRKMRDRVKIIGVSSVAGKRGSPFSAACCSSKFSARDITEPKFGRGITVNAYTPAAADTEMLMGIGNTLMVDWKKVHGKKDRSGAPSDIASMVSYLASKEARFTVTGRLNVMYHYYETLIFLSFQMSGSWYK</sequence>
<dbReference type="Pfam" id="PF13561">
    <property type="entry name" value="adh_short_C2"/>
    <property type="match status" value="1"/>
</dbReference>
<dbReference type="InterPro" id="IPR036291">
    <property type="entry name" value="NAD(P)-bd_dom_sf"/>
</dbReference>
<accession>A0A9P7VUN7</accession>
<dbReference type="PRINTS" id="PR00081">
    <property type="entry name" value="GDHRDH"/>
</dbReference>
<dbReference type="AlphaFoldDB" id="A0A9P7VUN7"/>
<dbReference type="OrthoDB" id="498125at2759"/>
<dbReference type="GeneID" id="66112732"/>
<comment type="caution">
    <text evidence="2">The sequence shown here is derived from an EMBL/GenBank/DDBJ whole genome shotgun (WGS) entry which is preliminary data.</text>
</comment>
<dbReference type="GO" id="GO:0016616">
    <property type="term" value="F:oxidoreductase activity, acting on the CH-OH group of donors, NAD or NADP as acceptor"/>
    <property type="evidence" value="ECO:0007669"/>
    <property type="project" value="TreeGrafter"/>
</dbReference>
<protein>
    <submittedName>
        <fullName evidence="2">NAD(P)-binding protein</fullName>
    </submittedName>
</protein>
<reference evidence="2" key="1">
    <citation type="submission" date="2020-11" db="EMBL/GenBank/DDBJ databases">
        <title>Adaptations for nitrogen fixation in a non-lichenized fungal sporocarp promotes dispersal by wood-feeding termites.</title>
        <authorList>
            <consortium name="DOE Joint Genome Institute"/>
            <person name="Koch R.A."/>
            <person name="Yoon G."/>
            <person name="Arayal U."/>
            <person name="Lail K."/>
            <person name="Amirebrahimi M."/>
            <person name="Labutti K."/>
            <person name="Lipzen A."/>
            <person name="Riley R."/>
            <person name="Barry K."/>
            <person name="Henrissat B."/>
            <person name="Grigoriev I.V."/>
            <person name="Herr J.R."/>
            <person name="Aime M.C."/>
        </authorList>
    </citation>
    <scope>NUCLEOTIDE SEQUENCE</scope>
    <source>
        <strain evidence="2">MCA 3950</strain>
    </source>
</reference>
<dbReference type="RefSeq" id="XP_043040540.1">
    <property type="nucleotide sequence ID" value="XM_043190435.1"/>
</dbReference>
<dbReference type="GO" id="GO:0006633">
    <property type="term" value="P:fatty acid biosynthetic process"/>
    <property type="evidence" value="ECO:0007669"/>
    <property type="project" value="TreeGrafter"/>
</dbReference>
<gene>
    <name evidence="2" type="ORF">BT62DRAFT_993865</name>
</gene>
<organism evidence="2 3">
    <name type="scientific">Guyanagaster necrorhizus</name>
    <dbReference type="NCBI Taxonomy" id="856835"/>
    <lineage>
        <taxon>Eukaryota</taxon>
        <taxon>Fungi</taxon>
        <taxon>Dikarya</taxon>
        <taxon>Basidiomycota</taxon>
        <taxon>Agaricomycotina</taxon>
        <taxon>Agaricomycetes</taxon>
        <taxon>Agaricomycetidae</taxon>
        <taxon>Agaricales</taxon>
        <taxon>Marasmiineae</taxon>
        <taxon>Physalacriaceae</taxon>
        <taxon>Guyanagaster</taxon>
    </lineage>
</organism>
<proteinExistence type="inferred from homology"/>
<dbReference type="PANTHER" id="PTHR42760">
    <property type="entry name" value="SHORT-CHAIN DEHYDROGENASES/REDUCTASES FAMILY MEMBER"/>
    <property type="match status" value="1"/>
</dbReference>
<comment type="similarity">
    <text evidence="1">Belongs to the short-chain dehydrogenases/reductases (SDR) family.</text>
</comment>